<evidence type="ECO:0000313" key="2">
    <source>
        <dbReference type="EMBL" id="JAG31574.1"/>
    </source>
</evidence>
<feature type="region of interest" description="Disordered" evidence="1">
    <location>
        <begin position="86"/>
        <end position="119"/>
    </location>
</feature>
<gene>
    <name evidence="2" type="ORF">CM83_16892</name>
</gene>
<reference evidence="2" key="1">
    <citation type="journal article" date="2014" name="PLoS ONE">
        <title>Transcriptome-Based Identification of ABC Transporters in the Western Tarnished Plant Bug Lygus hesperus.</title>
        <authorList>
            <person name="Hull J.J."/>
            <person name="Chaney K."/>
            <person name="Geib S.M."/>
            <person name="Fabrick J.A."/>
            <person name="Brent C.S."/>
            <person name="Walsh D."/>
            <person name="Lavine L.C."/>
        </authorList>
    </citation>
    <scope>NUCLEOTIDE SEQUENCE</scope>
</reference>
<proteinExistence type="predicted"/>
<dbReference type="EMBL" id="GBHO01012030">
    <property type="protein sequence ID" value="JAG31574.1"/>
    <property type="molecule type" value="Transcribed_RNA"/>
</dbReference>
<name>A0A0A9YHE0_LYGHE</name>
<feature type="compositionally biased region" description="Polar residues" evidence="1">
    <location>
        <begin position="163"/>
        <end position="175"/>
    </location>
</feature>
<evidence type="ECO:0000256" key="1">
    <source>
        <dbReference type="SAM" id="MobiDB-lite"/>
    </source>
</evidence>
<feature type="compositionally biased region" description="Polar residues" evidence="1">
    <location>
        <begin position="233"/>
        <end position="256"/>
    </location>
</feature>
<dbReference type="AlphaFoldDB" id="A0A0A9YHE0"/>
<organism evidence="2">
    <name type="scientific">Lygus hesperus</name>
    <name type="common">Western plant bug</name>
    <dbReference type="NCBI Taxonomy" id="30085"/>
    <lineage>
        <taxon>Eukaryota</taxon>
        <taxon>Metazoa</taxon>
        <taxon>Ecdysozoa</taxon>
        <taxon>Arthropoda</taxon>
        <taxon>Hexapoda</taxon>
        <taxon>Insecta</taxon>
        <taxon>Pterygota</taxon>
        <taxon>Neoptera</taxon>
        <taxon>Paraneoptera</taxon>
        <taxon>Hemiptera</taxon>
        <taxon>Heteroptera</taxon>
        <taxon>Panheteroptera</taxon>
        <taxon>Cimicomorpha</taxon>
        <taxon>Miridae</taxon>
        <taxon>Mirini</taxon>
        <taxon>Lygus</taxon>
    </lineage>
</organism>
<protein>
    <submittedName>
        <fullName evidence="2">Uncharacterized protein</fullName>
    </submittedName>
</protein>
<feature type="region of interest" description="Disordered" evidence="1">
    <location>
        <begin position="1"/>
        <end position="23"/>
    </location>
</feature>
<feature type="region of interest" description="Disordered" evidence="1">
    <location>
        <begin position="227"/>
        <end position="278"/>
    </location>
</feature>
<feature type="compositionally biased region" description="Low complexity" evidence="1">
    <location>
        <begin position="107"/>
        <end position="116"/>
    </location>
</feature>
<feature type="compositionally biased region" description="Low complexity" evidence="1">
    <location>
        <begin position="8"/>
        <end position="21"/>
    </location>
</feature>
<feature type="compositionally biased region" description="Polar residues" evidence="1">
    <location>
        <begin position="91"/>
        <end position="106"/>
    </location>
</feature>
<feature type="region of interest" description="Disordered" evidence="1">
    <location>
        <begin position="133"/>
        <end position="175"/>
    </location>
</feature>
<sequence>MVADSMWSPSTVPSTSYTPGTMNGGMEYSNTPIITATNGTNTTNTQAMYMYNDTGGAAPTYYNSKSMYNGNQYIMGYGSSLDKYPQHSIPVRSTNTTTPSANYGTNPPTTLLQQQPGQPPQMMVHMAPYGMVNMMQPQPQPQSQPQPQLQSQPQPQPQPSQPNSSTNGNDLSTSTSTTVLYNQNYYAGGLMPPTTYAGPYNIGSSSVPSASPDAPATMNVDMNDPSKVWYPINRSNNQASQHLQHHQPSALPTNTYAPAPQPQVLRNPTQYQPYPPHQ</sequence>
<reference evidence="2" key="2">
    <citation type="submission" date="2014-07" db="EMBL/GenBank/DDBJ databases">
        <authorList>
            <person name="Hull J."/>
        </authorList>
    </citation>
    <scope>NUCLEOTIDE SEQUENCE</scope>
</reference>
<accession>A0A0A9YHE0</accession>